<dbReference type="EMBL" id="KV063808">
    <property type="protein sequence ID" value="KZV06734.1"/>
    <property type="molecule type" value="Genomic_DNA"/>
</dbReference>
<organism evidence="2 3">
    <name type="scientific">Dorcoceras hygrometricum</name>
    <dbReference type="NCBI Taxonomy" id="472368"/>
    <lineage>
        <taxon>Eukaryota</taxon>
        <taxon>Viridiplantae</taxon>
        <taxon>Streptophyta</taxon>
        <taxon>Embryophyta</taxon>
        <taxon>Tracheophyta</taxon>
        <taxon>Spermatophyta</taxon>
        <taxon>Magnoliopsida</taxon>
        <taxon>eudicotyledons</taxon>
        <taxon>Gunneridae</taxon>
        <taxon>Pentapetalae</taxon>
        <taxon>asterids</taxon>
        <taxon>lamiids</taxon>
        <taxon>Lamiales</taxon>
        <taxon>Gesneriaceae</taxon>
        <taxon>Didymocarpoideae</taxon>
        <taxon>Trichosporeae</taxon>
        <taxon>Loxocarpinae</taxon>
        <taxon>Dorcoceras</taxon>
    </lineage>
</organism>
<evidence type="ECO:0000313" key="2">
    <source>
        <dbReference type="EMBL" id="KZV06734.1"/>
    </source>
</evidence>
<evidence type="ECO:0000313" key="3">
    <source>
        <dbReference type="Proteomes" id="UP000250235"/>
    </source>
</evidence>
<accession>A0A2Z6ZWA2</accession>
<dbReference type="Proteomes" id="UP000250235">
    <property type="component" value="Unassembled WGS sequence"/>
</dbReference>
<sequence length="171" mass="18726">MRTTATPPPQAAAPLPPAARAYSRDNHARWSRMETRRWRCVAVQEVQSLRTVQPRIAATLASMPHDRPAERCATGRDVARWLATRRCAVGRRFLACGETMGGRCTLLECNACSALVARMRTGRATLRAASCENFSLVAAADRPPLRRVSDDVVTAGLISSWVWFGPVPGNP</sequence>
<protein>
    <submittedName>
        <fullName evidence="2">Uncharacterized protein</fullName>
    </submittedName>
</protein>
<name>A0A2Z6ZWA2_9LAMI</name>
<keyword evidence="3" id="KW-1185">Reference proteome</keyword>
<evidence type="ECO:0000256" key="1">
    <source>
        <dbReference type="SAM" id="MobiDB-lite"/>
    </source>
</evidence>
<reference evidence="2 3" key="1">
    <citation type="journal article" date="2015" name="Proc. Natl. Acad. Sci. U.S.A.">
        <title>The resurrection genome of Boea hygrometrica: A blueprint for survival of dehydration.</title>
        <authorList>
            <person name="Xiao L."/>
            <person name="Yang G."/>
            <person name="Zhang L."/>
            <person name="Yang X."/>
            <person name="Zhao S."/>
            <person name="Ji Z."/>
            <person name="Zhou Q."/>
            <person name="Hu M."/>
            <person name="Wang Y."/>
            <person name="Chen M."/>
            <person name="Xu Y."/>
            <person name="Jin H."/>
            <person name="Xiao X."/>
            <person name="Hu G."/>
            <person name="Bao F."/>
            <person name="Hu Y."/>
            <person name="Wan P."/>
            <person name="Li L."/>
            <person name="Deng X."/>
            <person name="Kuang T."/>
            <person name="Xiang C."/>
            <person name="Zhu J.K."/>
            <person name="Oliver M.J."/>
            <person name="He Y."/>
        </authorList>
    </citation>
    <scope>NUCLEOTIDE SEQUENCE [LARGE SCALE GENOMIC DNA]</scope>
    <source>
        <strain evidence="3">cv. XS01</strain>
    </source>
</reference>
<feature type="compositionally biased region" description="Pro residues" evidence="1">
    <location>
        <begin position="1"/>
        <end position="17"/>
    </location>
</feature>
<proteinExistence type="predicted"/>
<gene>
    <name evidence="2" type="ORF">F511_45784</name>
</gene>
<dbReference type="AlphaFoldDB" id="A0A2Z6ZWA2"/>
<feature type="region of interest" description="Disordered" evidence="1">
    <location>
        <begin position="1"/>
        <end position="24"/>
    </location>
</feature>